<dbReference type="InterPro" id="IPR002078">
    <property type="entry name" value="Sigma_54_int"/>
</dbReference>
<dbReference type="SUPFAM" id="SSF52540">
    <property type="entry name" value="P-loop containing nucleoside triphosphate hydrolases"/>
    <property type="match status" value="1"/>
</dbReference>
<keyword evidence="3" id="KW-0238">DNA-binding</keyword>
<dbReference type="GO" id="GO:0003677">
    <property type="term" value="F:DNA binding"/>
    <property type="evidence" value="ECO:0007669"/>
    <property type="project" value="UniProtKB-KW"/>
</dbReference>
<dbReference type="Gene3D" id="3.40.50.300">
    <property type="entry name" value="P-loop containing nucleotide triphosphate hydrolases"/>
    <property type="match status" value="1"/>
</dbReference>
<dbReference type="EMBL" id="FR695874">
    <property type="protein sequence ID" value="CBX30250.1"/>
    <property type="molecule type" value="Genomic_DNA"/>
</dbReference>
<accession>E1YHY1</accession>
<dbReference type="AlphaFoldDB" id="E1YHY1"/>
<gene>
    <name evidence="5" type="ORF">N47_D30590</name>
</gene>
<dbReference type="PROSITE" id="PS00675">
    <property type="entry name" value="SIGMA54_INTERACT_1"/>
    <property type="match status" value="1"/>
</dbReference>
<evidence type="ECO:0000256" key="2">
    <source>
        <dbReference type="ARBA" id="ARBA00022840"/>
    </source>
</evidence>
<dbReference type="PANTHER" id="PTHR32071:SF117">
    <property type="entry name" value="PTS-DEPENDENT DIHYDROXYACETONE KINASE OPERON REGULATORY PROTEIN-RELATED"/>
    <property type="match status" value="1"/>
</dbReference>
<name>E1YHY1_9BACT</name>
<dbReference type="PANTHER" id="PTHR32071">
    <property type="entry name" value="TRANSCRIPTIONAL REGULATORY PROTEIN"/>
    <property type="match status" value="1"/>
</dbReference>
<organism evidence="5">
    <name type="scientific">uncultured Desulfobacterium sp</name>
    <dbReference type="NCBI Taxonomy" id="201089"/>
    <lineage>
        <taxon>Bacteria</taxon>
        <taxon>Pseudomonadati</taxon>
        <taxon>Thermodesulfobacteriota</taxon>
        <taxon>Desulfobacteria</taxon>
        <taxon>Desulfobacterales</taxon>
        <taxon>Desulfobacteriaceae</taxon>
        <taxon>Desulfobacterium</taxon>
        <taxon>environmental samples</taxon>
    </lineage>
</organism>
<evidence type="ECO:0000259" key="4">
    <source>
        <dbReference type="PROSITE" id="PS50045"/>
    </source>
</evidence>
<keyword evidence="2" id="KW-0067">ATP-binding</keyword>
<dbReference type="CDD" id="cd00009">
    <property type="entry name" value="AAA"/>
    <property type="match status" value="1"/>
</dbReference>
<dbReference type="InterPro" id="IPR025662">
    <property type="entry name" value="Sigma_54_int_dom_ATP-bd_1"/>
</dbReference>
<reference evidence="5" key="1">
    <citation type="journal article" date="2011" name="Environ. Microbiol.">
        <title>Genomic insights into the metabolic potential of the polycyclic aromatic hydrocarbon degrading sulfate-reducing Deltaproteobacterium N47.</title>
        <authorList>
            <person name="Bergmann F."/>
            <person name="Selesi D."/>
            <person name="Weinmaier T."/>
            <person name="Tischler P."/>
            <person name="Rattei T."/>
            <person name="Meckenstock R.U."/>
        </authorList>
    </citation>
    <scope>NUCLEOTIDE SEQUENCE</scope>
</reference>
<evidence type="ECO:0000313" key="5">
    <source>
        <dbReference type="EMBL" id="CBX30250.1"/>
    </source>
</evidence>
<sequence length="380" mass="42350">MSIDENYFFREATLRICGSLEIEKALWDCFMYIRNYIPADIMHIDLYDPVTGLGEVIAKADLSGGELTSIKNVAPEGVRKLIEEMRINPQMRQKVFVADRISDHPIMGYMSEIIGHPDAAFMAIGPKPEWDFLSGILVGKNGGEKYSEEHVRLFSLLHEPFAIALSDYLRYRELLRLKEILADDNRYLQEELRQQTGEEIVGAHFGLKQVMEMVNQVAPMSSPVLLSGETGTGKEVIATAIHNLSPLKNGPFIKVNCGAIPESLMDSELFGHEKGAFTGAFFQKRGRFERALILNRKRPLAFDNIGYTIPRANTIIPATEAASTLSFDQANSQTIIKALKMAGGRVGGEKGAAKLLKLNPSTLRGKMRKLGIPFGRKRHI</sequence>
<dbReference type="Gene3D" id="1.10.10.60">
    <property type="entry name" value="Homeodomain-like"/>
    <property type="match status" value="1"/>
</dbReference>
<dbReference type="GO" id="GO:0006355">
    <property type="term" value="P:regulation of DNA-templated transcription"/>
    <property type="evidence" value="ECO:0007669"/>
    <property type="project" value="InterPro"/>
</dbReference>
<dbReference type="GO" id="GO:0005524">
    <property type="term" value="F:ATP binding"/>
    <property type="evidence" value="ECO:0007669"/>
    <property type="project" value="UniProtKB-KW"/>
</dbReference>
<evidence type="ECO:0000256" key="1">
    <source>
        <dbReference type="ARBA" id="ARBA00022741"/>
    </source>
</evidence>
<dbReference type="PROSITE" id="PS50045">
    <property type="entry name" value="SIGMA54_INTERACT_4"/>
    <property type="match status" value="1"/>
</dbReference>
<evidence type="ECO:0000256" key="3">
    <source>
        <dbReference type="ARBA" id="ARBA00023125"/>
    </source>
</evidence>
<keyword evidence="1" id="KW-0547">Nucleotide-binding</keyword>
<proteinExistence type="predicted"/>
<protein>
    <recommendedName>
        <fullName evidence="4">Sigma-54 factor interaction domain-containing protein</fullName>
    </recommendedName>
</protein>
<feature type="domain" description="Sigma-54 factor interaction" evidence="4">
    <location>
        <begin position="200"/>
        <end position="289"/>
    </location>
</feature>
<dbReference type="Pfam" id="PF00158">
    <property type="entry name" value="Sigma54_activat"/>
    <property type="match status" value="1"/>
</dbReference>
<dbReference type="InterPro" id="IPR027417">
    <property type="entry name" value="P-loop_NTPase"/>
</dbReference>